<keyword evidence="7" id="KW-0560">Oxidoreductase</keyword>
<keyword evidence="10" id="KW-1133">Transmembrane helix</keyword>
<evidence type="ECO:0000256" key="9">
    <source>
        <dbReference type="ARBA" id="ARBA00023014"/>
    </source>
</evidence>
<dbReference type="InterPro" id="IPR036188">
    <property type="entry name" value="FAD/NAD-bd_sf"/>
</dbReference>
<dbReference type="Gene3D" id="3.50.50.60">
    <property type="entry name" value="FAD/NAD(P)-binding domain"/>
    <property type="match status" value="2"/>
</dbReference>
<organism evidence="13 14">
    <name type="scientific">Haloferula helveola</name>
    <dbReference type="NCBI Taxonomy" id="490095"/>
    <lineage>
        <taxon>Bacteria</taxon>
        <taxon>Pseudomonadati</taxon>
        <taxon>Verrucomicrobiota</taxon>
        <taxon>Verrucomicrobiia</taxon>
        <taxon>Verrucomicrobiales</taxon>
        <taxon>Verrucomicrobiaceae</taxon>
        <taxon>Haloferula</taxon>
    </lineage>
</organism>
<evidence type="ECO:0000256" key="10">
    <source>
        <dbReference type="SAM" id="Phobius"/>
    </source>
</evidence>
<comment type="similarity">
    <text evidence="4">Belongs to the nitrite and sulfite reductase 4Fe-4S domain family.</text>
</comment>
<dbReference type="InterPro" id="IPR041854">
    <property type="entry name" value="BFD-like_2Fe2S-bd_dom_sf"/>
</dbReference>
<dbReference type="PANTHER" id="PTHR43809">
    <property type="entry name" value="NITRITE REDUCTASE (NADH) LARGE SUBUNIT"/>
    <property type="match status" value="1"/>
</dbReference>
<evidence type="ECO:0000256" key="7">
    <source>
        <dbReference type="ARBA" id="ARBA00023002"/>
    </source>
</evidence>
<comment type="cofactor">
    <cofactor evidence="2">
        <name>[4Fe-4S] cluster</name>
        <dbReference type="ChEBI" id="CHEBI:49883"/>
    </cofactor>
</comment>
<keyword evidence="9" id="KW-0411">Iron-sulfur</keyword>
<feature type="domain" description="BFD-like [2Fe-2S]-binding" evidence="11">
    <location>
        <begin position="402"/>
        <end position="448"/>
    </location>
</feature>
<keyword evidence="6" id="KW-0479">Metal-binding</keyword>
<dbReference type="SUPFAM" id="SSF51905">
    <property type="entry name" value="FAD/NAD(P)-binding domain"/>
    <property type="match status" value="2"/>
</dbReference>
<feature type="transmembrane region" description="Helical" evidence="10">
    <location>
        <begin position="612"/>
        <end position="634"/>
    </location>
</feature>
<evidence type="ECO:0000259" key="12">
    <source>
        <dbReference type="Pfam" id="PF07992"/>
    </source>
</evidence>
<keyword evidence="5" id="KW-0349">Heme</keyword>
<dbReference type="EMBL" id="AP024702">
    <property type="protein sequence ID" value="BCX47125.1"/>
    <property type="molecule type" value="Genomic_DNA"/>
</dbReference>
<name>A0ABN6H0P4_9BACT</name>
<dbReference type="PRINTS" id="PR00368">
    <property type="entry name" value="FADPNR"/>
</dbReference>
<dbReference type="PRINTS" id="PR00411">
    <property type="entry name" value="PNDRDTASEI"/>
</dbReference>
<proteinExistence type="inferred from homology"/>
<keyword evidence="10" id="KW-0812">Transmembrane</keyword>
<keyword evidence="8" id="KW-0408">Iron</keyword>
<dbReference type="InterPro" id="IPR023753">
    <property type="entry name" value="FAD/NAD-binding_dom"/>
</dbReference>
<dbReference type="Proteomes" id="UP001374893">
    <property type="component" value="Chromosome"/>
</dbReference>
<dbReference type="Gene3D" id="1.10.10.1100">
    <property type="entry name" value="BFD-like [2Fe-2S]-binding domain"/>
    <property type="match status" value="1"/>
</dbReference>
<comment type="pathway">
    <text evidence="3">Nitrogen metabolism; nitrate reduction (assimilation).</text>
</comment>
<gene>
    <name evidence="13" type="primary">nirB</name>
    <name evidence="13" type="ORF">HAHE_10330</name>
</gene>
<evidence type="ECO:0000313" key="14">
    <source>
        <dbReference type="Proteomes" id="UP001374893"/>
    </source>
</evidence>
<feature type="transmembrane region" description="Helical" evidence="10">
    <location>
        <begin position="508"/>
        <end position="525"/>
    </location>
</feature>
<sequence length="635" mass="67049">MRFCEEAVALRLNRKFRITVIGGEPRPAYDRVRLSRYVKGRDEASLTIRDSEWYSAQDIELKLGDPVSKLDRSRGCVVTESGVEVAYDELVLATGSAAFVPPLEGVGLQKVFVYRTIDDLEAIMSAAGEASKAVVIGGGLLGLEAAQALETLGLKVAIVERAAFPMPRQLNAKAGALVTGKLESLGLGFHGSFAGQAIRRTAEGLELVPEDGAALTCDLIVISAGIAPNSELAAAAELECGVRGGVVVDHQLATSDPKVHAIGECALHEGQIYGLAAPAVSMAHHVARKLAGKRPPDFERPDLSTRLKMLGIDVVTIGDPLDRGETVEFEGDGIYRAITLDPRRVPVGALGIGEWPESSQIHGWYREGRALRDKEVARFAAEGVIDAGAASASVLAWPGERMVCNCMSVTKDGLCRAIACGAASPEKLAEATGASTVCGSCAPLLAELCGSPAAPGRAMSPLLLIAIALLALVAAVLVPVAEVPVATSVESFNYALDRFWSDALPKQITGYSLLGVSLLGLLISLRKRLPRFRFGAFAKWRVFHAAFGLVALGALFAHTGFRFGDNLNACLMAVFVGLNLLGAVAGVAAGLETRGGPRAASLARRLRPGLTVAHYVFFWPLPVLVAFHIAAAYIY</sequence>
<feature type="transmembrane region" description="Helical" evidence="10">
    <location>
        <begin position="462"/>
        <end position="481"/>
    </location>
</feature>
<evidence type="ECO:0000256" key="3">
    <source>
        <dbReference type="ARBA" id="ARBA00005096"/>
    </source>
</evidence>
<feature type="transmembrane region" description="Helical" evidence="10">
    <location>
        <begin position="537"/>
        <end position="559"/>
    </location>
</feature>
<keyword evidence="10" id="KW-0472">Membrane</keyword>
<reference evidence="13 14" key="1">
    <citation type="submission" date="2021-06" db="EMBL/GenBank/DDBJ databases">
        <title>Complete genome of Haloferula helveola possessing various polysaccharide degrading enzymes.</title>
        <authorList>
            <person name="Takami H."/>
            <person name="Huang C."/>
            <person name="Hamasaki K."/>
        </authorList>
    </citation>
    <scope>NUCLEOTIDE SEQUENCE [LARGE SCALE GENOMIC DNA]</scope>
    <source>
        <strain evidence="13 14">CN-1</strain>
    </source>
</reference>
<accession>A0ABN6H0P4</accession>
<comment type="cofactor">
    <cofactor evidence="1">
        <name>siroheme</name>
        <dbReference type="ChEBI" id="CHEBI:60052"/>
    </cofactor>
</comment>
<evidence type="ECO:0000256" key="4">
    <source>
        <dbReference type="ARBA" id="ARBA00010429"/>
    </source>
</evidence>
<feature type="domain" description="FAD/NAD(P)-binding" evidence="12">
    <location>
        <begin position="8"/>
        <end position="282"/>
    </location>
</feature>
<protein>
    <submittedName>
        <fullName evidence="13">Nitrite reductase</fullName>
    </submittedName>
</protein>
<dbReference type="Pfam" id="PF04324">
    <property type="entry name" value="Fer2_BFD"/>
    <property type="match status" value="1"/>
</dbReference>
<evidence type="ECO:0000256" key="6">
    <source>
        <dbReference type="ARBA" id="ARBA00022723"/>
    </source>
</evidence>
<evidence type="ECO:0000313" key="13">
    <source>
        <dbReference type="EMBL" id="BCX47125.1"/>
    </source>
</evidence>
<evidence type="ECO:0000256" key="1">
    <source>
        <dbReference type="ARBA" id="ARBA00001929"/>
    </source>
</evidence>
<keyword evidence="14" id="KW-1185">Reference proteome</keyword>
<evidence type="ECO:0000256" key="2">
    <source>
        <dbReference type="ARBA" id="ARBA00001966"/>
    </source>
</evidence>
<evidence type="ECO:0000256" key="8">
    <source>
        <dbReference type="ARBA" id="ARBA00023004"/>
    </source>
</evidence>
<evidence type="ECO:0000256" key="5">
    <source>
        <dbReference type="ARBA" id="ARBA00022617"/>
    </source>
</evidence>
<dbReference type="InterPro" id="IPR007419">
    <property type="entry name" value="BFD-like_2Fe2S-bd_dom"/>
</dbReference>
<dbReference type="PANTHER" id="PTHR43809:SF1">
    <property type="entry name" value="NITRITE REDUCTASE (NADH) LARGE SUBUNIT"/>
    <property type="match status" value="1"/>
</dbReference>
<feature type="transmembrane region" description="Helical" evidence="10">
    <location>
        <begin position="571"/>
        <end position="591"/>
    </location>
</feature>
<dbReference type="Pfam" id="PF07992">
    <property type="entry name" value="Pyr_redox_2"/>
    <property type="match status" value="1"/>
</dbReference>
<evidence type="ECO:0000259" key="11">
    <source>
        <dbReference type="Pfam" id="PF04324"/>
    </source>
</evidence>
<dbReference type="InterPro" id="IPR052034">
    <property type="entry name" value="NasD-like"/>
</dbReference>